<evidence type="ECO:0000313" key="2">
    <source>
        <dbReference type="EMBL" id="RAL47530.1"/>
    </source>
</evidence>
<comment type="caution">
    <text evidence="2">The sequence shown here is derived from an EMBL/GenBank/DDBJ whole genome shotgun (WGS) entry which is preliminary data.</text>
</comment>
<gene>
    <name evidence="2" type="ORF">DM860_011268</name>
</gene>
<evidence type="ECO:0000256" key="1">
    <source>
        <dbReference type="SAM" id="Phobius"/>
    </source>
</evidence>
<sequence length="84" mass="9514">MITTRSGNHSRGRCRFCTCSLGDRRTRLRSSAVTRLPIFSGITLRIAIWMIFSRARSSALSGSYSLGTRTWWCTILSVLSFEVH</sequence>
<reference evidence="2 3" key="1">
    <citation type="submission" date="2018-06" db="EMBL/GenBank/DDBJ databases">
        <title>The Genome of Cuscuta australis (Dodder) Provides Insight into the Evolution of Plant Parasitism.</title>
        <authorList>
            <person name="Liu H."/>
        </authorList>
    </citation>
    <scope>NUCLEOTIDE SEQUENCE [LARGE SCALE GENOMIC DNA]</scope>
    <source>
        <strain evidence="3">cv. Yunnan</strain>
        <tissue evidence="2">Vines</tissue>
    </source>
</reference>
<dbReference type="AlphaFoldDB" id="A0A328DQI4"/>
<accession>A0A328DQI4</accession>
<keyword evidence="1" id="KW-0812">Transmembrane</keyword>
<keyword evidence="1" id="KW-1133">Transmembrane helix</keyword>
<organism evidence="2 3">
    <name type="scientific">Cuscuta australis</name>
    <dbReference type="NCBI Taxonomy" id="267555"/>
    <lineage>
        <taxon>Eukaryota</taxon>
        <taxon>Viridiplantae</taxon>
        <taxon>Streptophyta</taxon>
        <taxon>Embryophyta</taxon>
        <taxon>Tracheophyta</taxon>
        <taxon>Spermatophyta</taxon>
        <taxon>Magnoliopsida</taxon>
        <taxon>eudicotyledons</taxon>
        <taxon>Gunneridae</taxon>
        <taxon>Pentapetalae</taxon>
        <taxon>asterids</taxon>
        <taxon>lamiids</taxon>
        <taxon>Solanales</taxon>
        <taxon>Convolvulaceae</taxon>
        <taxon>Cuscuteae</taxon>
        <taxon>Cuscuta</taxon>
        <taxon>Cuscuta subgen. Grammica</taxon>
        <taxon>Cuscuta sect. Cleistogrammica</taxon>
    </lineage>
</organism>
<evidence type="ECO:0000313" key="3">
    <source>
        <dbReference type="Proteomes" id="UP000249390"/>
    </source>
</evidence>
<dbReference type="Proteomes" id="UP000249390">
    <property type="component" value="Unassembled WGS sequence"/>
</dbReference>
<proteinExistence type="predicted"/>
<dbReference type="EMBL" id="NQVE01000114">
    <property type="protein sequence ID" value="RAL47530.1"/>
    <property type="molecule type" value="Genomic_DNA"/>
</dbReference>
<feature type="transmembrane region" description="Helical" evidence="1">
    <location>
        <begin position="32"/>
        <end position="52"/>
    </location>
</feature>
<protein>
    <submittedName>
        <fullName evidence="2">Uncharacterized protein</fullName>
    </submittedName>
</protein>
<keyword evidence="1" id="KW-0472">Membrane</keyword>
<name>A0A328DQI4_9ASTE</name>
<keyword evidence="3" id="KW-1185">Reference proteome</keyword>